<dbReference type="PANTHER" id="PTHR11960">
    <property type="entry name" value="EUKARYOTIC TRANSLATION INITIATION FACTOR 4E RELATED"/>
    <property type="match status" value="1"/>
</dbReference>
<dbReference type="PROSITE" id="PS00813">
    <property type="entry name" value="IF4E"/>
    <property type="match status" value="1"/>
</dbReference>
<dbReference type="PaxDb" id="121845-A0A1S3DEC6"/>
<evidence type="ECO:0000313" key="4">
    <source>
        <dbReference type="RefSeq" id="XP_008479924.1"/>
    </source>
</evidence>
<sequence length="216" mass="25600">MSKMVLKNVEFKESDLKRDDISLEDLPLTIPPHHHKLQYQYWFWYSRRTPGKVTSVQSYDDNLKLIQKFGSVEQFWEIYTHLVRPNEFQSFIDLHLFKVGVKPMWEDEANRNGGKWLIRLRKGIASRCWENLILAMLGEQFMVGDEICGAVISVRFQEDHISVWNKTSSDTYTTNRIRDTLRRVLNLPPNTVLEYKTHNESLKNSNTFRNTDLFKT</sequence>
<dbReference type="AlphaFoldDB" id="A0A1S3DEC6"/>
<gene>
    <name evidence="4 5 6 7" type="primary">LOC103516717</name>
</gene>
<organism evidence="3 4">
    <name type="scientific">Diaphorina citri</name>
    <name type="common">Asian citrus psyllid</name>
    <dbReference type="NCBI Taxonomy" id="121845"/>
    <lineage>
        <taxon>Eukaryota</taxon>
        <taxon>Metazoa</taxon>
        <taxon>Ecdysozoa</taxon>
        <taxon>Arthropoda</taxon>
        <taxon>Hexapoda</taxon>
        <taxon>Insecta</taxon>
        <taxon>Pterygota</taxon>
        <taxon>Neoptera</taxon>
        <taxon>Paraneoptera</taxon>
        <taxon>Hemiptera</taxon>
        <taxon>Sternorrhyncha</taxon>
        <taxon>Psylloidea</taxon>
        <taxon>Psyllidae</taxon>
        <taxon>Diaphorininae</taxon>
        <taxon>Diaphorina</taxon>
    </lineage>
</organism>
<dbReference type="KEGG" id="dci:103516717"/>
<evidence type="ECO:0000256" key="1">
    <source>
        <dbReference type="ARBA" id="ARBA00032656"/>
    </source>
</evidence>
<keyword evidence="3" id="KW-1185">Reference proteome</keyword>
<proteinExistence type="inferred from homology"/>
<dbReference type="InterPro" id="IPR019770">
    <property type="entry name" value="TIF_eIF_4E_CS"/>
</dbReference>
<dbReference type="RefSeq" id="XP_026684832.1">
    <property type="nucleotide sequence ID" value="XM_026829031.1"/>
</dbReference>
<dbReference type="SUPFAM" id="SSF55418">
    <property type="entry name" value="eIF4e-like"/>
    <property type="match status" value="1"/>
</dbReference>
<keyword evidence="2" id="KW-0648">Protein biosynthesis</keyword>
<dbReference type="RefSeq" id="XP_008479924.1">
    <property type="nucleotide sequence ID" value="XM_008481702.3"/>
</dbReference>
<comment type="similarity">
    <text evidence="2">Belongs to the eukaryotic initiation factor 4E family.</text>
</comment>
<evidence type="ECO:0000313" key="7">
    <source>
        <dbReference type="RefSeq" id="XP_026684833.1"/>
    </source>
</evidence>
<evidence type="ECO:0000256" key="2">
    <source>
        <dbReference type="RuleBase" id="RU004374"/>
    </source>
</evidence>
<keyword evidence="2 4" id="KW-0396">Initiation factor</keyword>
<dbReference type="RefSeq" id="XP_017302662.1">
    <property type="nucleotide sequence ID" value="XM_017447173.2"/>
</dbReference>
<dbReference type="InterPro" id="IPR001040">
    <property type="entry name" value="TIF_eIF_4E"/>
</dbReference>
<reference evidence="4 5" key="1">
    <citation type="submission" date="2025-04" db="UniProtKB">
        <authorList>
            <consortium name="RefSeq"/>
        </authorList>
    </citation>
    <scope>IDENTIFICATION</scope>
</reference>
<name>A0A1S3DEC6_DIACI</name>
<dbReference type="GO" id="GO:0016281">
    <property type="term" value="C:eukaryotic translation initiation factor 4F complex"/>
    <property type="evidence" value="ECO:0007669"/>
    <property type="project" value="TreeGrafter"/>
</dbReference>
<evidence type="ECO:0000313" key="5">
    <source>
        <dbReference type="RefSeq" id="XP_017302662.1"/>
    </source>
</evidence>
<accession>A0A1S3DEC6</accession>
<dbReference type="InterPro" id="IPR023398">
    <property type="entry name" value="TIF_eIF4e-like"/>
</dbReference>
<dbReference type="Pfam" id="PF01652">
    <property type="entry name" value="IF4E"/>
    <property type="match status" value="1"/>
</dbReference>
<dbReference type="GO" id="GO:0000340">
    <property type="term" value="F:RNA 7-methylguanosine cap binding"/>
    <property type="evidence" value="ECO:0007669"/>
    <property type="project" value="UniProtKB-ARBA"/>
</dbReference>
<dbReference type="OrthoDB" id="590761at2759"/>
<dbReference type="STRING" id="121845.A0A1S3DEC6"/>
<keyword evidence="2" id="KW-0694">RNA-binding</keyword>
<protein>
    <recommendedName>
        <fullName evidence="1">eIF-4F 25 kDa subunit</fullName>
    </recommendedName>
</protein>
<dbReference type="FunFam" id="3.30.760.10:FF:000014">
    <property type="entry name" value="Eukaryotic translation initiation factor 4E-4"/>
    <property type="match status" value="1"/>
</dbReference>
<dbReference type="GeneID" id="103516717"/>
<dbReference type="GO" id="GO:0003743">
    <property type="term" value="F:translation initiation factor activity"/>
    <property type="evidence" value="ECO:0007669"/>
    <property type="project" value="UniProtKB-KW"/>
</dbReference>
<dbReference type="Proteomes" id="UP000079169">
    <property type="component" value="Unplaced"/>
</dbReference>
<dbReference type="PANTHER" id="PTHR11960:SF18">
    <property type="entry name" value="EUKARYOTIC TRANSLATION INITIATION FACTOR 4E HOMOLOGOUS PROTEIN, ISOFORM B"/>
    <property type="match status" value="1"/>
</dbReference>
<dbReference type="OMA" id="ICEYRAN"/>
<evidence type="ECO:0000313" key="6">
    <source>
        <dbReference type="RefSeq" id="XP_026684832.1"/>
    </source>
</evidence>
<dbReference type="Gene3D" id="3.30.760.10">
    <property type="entry name" value="RNA Cap, Translation Initiation Factor Eif4e"/>
    <property type="match status" value="1"/>
</dbReference>
<dbReference type="RefSeq" id="XP_026684833.1">
    <property type="nucleotide sequence ID" value="XM_026829032.1"/>
</dbReference>
<evidence type="ECO:0000313" key="3">
    <source>
        <dbReference type="Proteomes" id="UP000079169"/>
    </source>
</evidence>